<evidence type="ECO:0000256" key="3">
    <source>
        <dbReference type="ARBA" id="ARBA00023004"/>
    </source>
</evidence>
<dbReference type="Proteomes" id="UP001319874">
    <property type="component" value="Chromosome 4"/>
</dbReference>
<reference evidence="7 8" key="1">
    <citation type="journal article" date="2022" name="Front. Microbiol.">
        <title>Identification and characterization of a novel class of self-sufficient cytochrome P450 hydroxylase involved in cyclohexanecarboxylate degradation in Paraburkholderia terrae strain KU-64.</title>
        <authorList>
            <person name="Yamamoto T."/>
            <person name="Hasegawa Y."/>
            <person name="Iwaki H."/>
        </authorList>
    </citation>
    <scope>NUCLEOTIDE SEQUENCE [LARGE SCALE GENOMIC DNA]</scope>
    <source>
        <strain evidence="7 8">KU-64</strain>
    </source>
</reference>
<evidence type="ECO:0000256" key="4">
    <source>
        <dbReference type="PROSITE-ProRule" id="PRU00433"/>
    </source>
</evidence>
<keyword evidence="2 4" id="KW-0479">Metal-binding</keyword>
<evidence type="ECO:0000256" key="2">
    <source>
        <dbReference type="ARBA" id="ARBA00022723"/>
    </source>
</evidence>
<protein>
    <recommendedName>
        <fullName evidence="6">Cytochrome c domain-containing protein</fullName>
    </recommendedName>
</protein>
<dbReference type="Pfam" id="PF13442">
    <property type="entry name" value="Cytochrome_CBB3"/>
    <property type="match status" value="1"/>
</dbReference>
<dbReference type="RefSeq" id="WP_229517121.1">
    <property type="nucleotide sequence ID" value="NZ_AP024958.1"/>
</dbReference>
<organism evidence="7 8">
    <name type="scientific">Paraburkholderia terrae</name>
    <dbReference type="NCBI Taxonomy" id="311230"/>
    <lineage>
        <taxon>Bacteria</taxon>
        <taxon>Pseudomonadati</taxon>
        <taxon>Pseudomonadota</taxon>
        <taxon>Betaproteobacteria</taxon>
        <taxon>Burkholderiales</taxon>
        <taxon>Burkholderiaceae</taxon>
        <taxon>Paraburkholderia</taxon>
    </lineage>
</organism>
<dbReference type="PROSITE" id="PS51007">
    <property type="entry name" value="CYTC"/>
    <property type="match status" value="1"/>
</dbReference>
<keyword evidence="1 4" id="KW-0349">Heme</keyword>
<evidence type="ECO:0000313" key="8">
    <source>
        <dbReference type="Proteomes" id="UP001319874"/>
    </source>
</evidence>
<proteinExistence type="predicted"/>
<dbReference type="Gene3D" id="1.10.760.10">
    <property type="entry name" value="Cytochrome c-like domain"/>
    <property type="match status" value="1"/>
</dbReference>
<name>A0ABN6JYH3_9BURK</name>
<evidence type="ECO:0000256" key="5">
    <source>
        <dbReference type="SAM" id="SignalP"/>
    </source>
</evidence>
<sequence length="133" mass="14326">MKRTFIAVTMLWLCTSVVAAPPDGKVLYQENCASCHGQNGKGDTGPKLVGDASEWKPKLFERAVLNGIDDQGKSLKSPMPHWSGVSFKTDGGVAPSKAEVDAIQHYLRTLRDGIKKTSLGAVNLFGKLLTLVI</sequence>
<evidence type="ECO:0000259" key="6">
    <source>
        <dbReference type="PROSITE" id="PS51007"/>
    </source>
</evidence>
<dbReference type="InterPro" id="IPR036909">
    <property type="entry name" value="Cyt_c-like_dom_sf"/>
</dbReference>
<evidence type="ECO:0000256" key="1">
    <source>
        <dbReference type="ARBA" id="ARBA00022617"/>
    </source>
</evidence>
<feature type="chain" id="PRO_5045431759" description="Cytochrome c domain-containing protein" evidence="5">
    <location>
        <begin position="20"/>
        <end position="133"/>
    </location>
</feature>
<dbReference type="InterPro" id="IPR009056">
    <property type="entry name" value="Cyt_c-like_dom"/>
</dbReference>
<accession>A0ABN6JYH3</accession>
<feature type="signal peptide" evidence="5">
    <location>
        <begin position="1"/>
        <end position="19"/>
    </location>
</feature>
<keyword evidence="8" id="KW-1185">Reference proteome</keyword>
<evidence type="ECO:0000313" key="7">
    <source>
        <dbReference type="EMBL" id="BCZ84993.1"/>
    </source>
</evidence>
<dbReference type="SUPFAM" id="SSF46626">
    <property type="entry name" value="Cytochrome c"/>
    <property type="match status" value="1"/>
</dbReference>
<keyword evidence="3 4" id="KW-0408">Iron</keyword>
<keyword evidence="5" id="KW-0732">Signal</keyword>
<dbReference type="EMBL" id="AP024958">
    <property type="protein sequence ID" value="BCZ84993.1"/>
    <property type="molecule type" value="Genomic_DNA"/>
</dbReference>
<feature type="domain" description="Cytochrome c" evidence="6">
    <location>
        <begin position="19"/>
        <end position="111"/>
    </location>
</feature>
<gene>
    <name evidence="7" type="ORF">PTKU64_86680</name>
</gene>